<dbReference type="EMBL" id="ADKX01000051">
    <property type="protein sequence ID" value="EFW03154.1"/>
    <property type="molecule type" value="Genomic_DNA"/>
</dbReference>
<keyword evidence="1 6" id="KW-0597">Phosphoprotein</keyword>
<name>E7GFU0_9FIRM</name>
<feature type="DNA-binding region" description="OmpR/PhoB-type" evidence="7">
    <location>
        <begin position="125"/>
        <end position="222"/>
    </location>
</feature>
<dbReference type="CDD" id="cd00383">
    <property type="entry name" value="trans_reg_C"/>
    <property type="match status" value="1"/>
</dbReference>
<dbReference type="GO" id="GO:0000156">
    <property type="term" value="F:phosphorelay response regulator activity"/>
    <property type="evidence" value="ECO:0007669"/>
    <property type="project" value="TreeGrafter"/>
</dbReference>
<evidence type="ECO:0000313" key="10">
    <source>
        <dbReference type="EMBL" id="EFW03154.1"/>
    </source>
</evidence>
<dbReference type="AlphaFoldDB" id="E7GFU0"/>
<dbReference type="RefSeq" id="WP_008790715.1">
    <property type="nucleotide sequence ID" value="NZ_AKCB01000001.1"/>
</dbReference>
<dbReference type="PROSITE" id="PS51755">
    <property type="entry name" value="OMPR_PHOB"/>
    <property type="match status" value="1"/>
</dbReference>
<keyword evidence="2" id="KW-0902">Two-component regulatory system</keyword>
<evidence type="ECO:0000256" key="5">
    <source>
        <dbReference type="ARBA" id="ARBA00023163"/>
    </source>
</evidence>
<comment type="caution">
    <text evidence="10">The sequence shown here is derived from an EMBL/GenBank/DDBJ whole genome shotgun (WGS) entry which is preliminary data.</text>
</comment>
<feature type="domain" description="Response regulatory" evidence="8">
    <location>
        <begin position="4"/>
        <end position="118"/>
    </location>
</feature>
<dbReference type="InterPro" id="IPR001789">
    <property type="entry name" value="Sig_transdc_resp-reg_receiver"/>
</dbReference>
<dbReference type="SUPFAM" id="SSF52172">
    <property type="entry name" value="CheY-like"/>
    <property type="match status" value="1"/>
</dbReference>
<dbReference type="Pfam" id="PF00486">
    <property type="entry name" value="Trans_reg_C"/>
    <property type="match status" value="1"/>
</dbReference>
<dbReference type="Proteomes" id="UP000003157">
    <property type="component" value="Unassembled WGS sequence"/>
</dbReference>
<dbReference type="PROSITE" id="PS50110">
    <property type="entry name" value="RESPONSE_REGULATORY"/>
    <property type="match status" value="1"/>
</dbReference>
<dbReference type="CDD" id="cd17574">
    <property type="entry name" value="REC_OmpR"/>
    <property type="match status" value="1"/>
</dbReference>
<dbReference type="InterPro" id="IPR001867">
    <property type="entry name" value="OmpR/PhoB-type_DNA-bd"/>
</dbReference>
<dbReference type="Gene3D" id="1.10.10.10">
    <property type="entry name" value="Winged helix-like DNA-binding domain superfamily/Winged helix DNA-binding domain"/>
    <property type="match status" value="1"/>
</dbReference>
<organism evidence="10 11">
    <name type="scientific">Coprobacillus cateniformis</name>
    <dbReference type="NCBI Taxonomy" id="100884"/>
    <lineage>
        <taxon>Bacteria</taxon>
        <taxon>Bacillati</taxon>
        <taxon>Bacillota</taxon>
        <taxon>Erysipelotrichia</taxon>
        <taxon>Erysipelotrichales</taxon>
        <taxon>Coprobacillaceae</taxon>
        <taxon>Coprobacillus</taxon>
    </lineage>
</organism>
<evidence type="ECO:0000256" key="7">
    <source>
        <dbReference type="PROSITE-ProRule" id="PRU01091"/>
    </source>
</evidence>
<dbReference type="InterPro" id="IPR011006">
    <property type="entry name" value="CheY-like_superfamily"/>
</dbReference>
<dbReference type="SMART" id="SM00448">
    <property type="entry name" value="REC"/>
    <property type="match status" value="1"/>
</dbReference>
<feature type="modified residue" description="4-aspartylphosphate" evidence="6">
    <location>
        <position position="53"/>
    </location>
</feature>
<evidence type="ECO:0000256" key="6">
    <source>
        <dbReference type="PROSITE-ProRule" id="PRU00169"/>
    </source>
</evidence>
<dbReference type="Pfam" id="PF00072">
    <property type="entry name" value="Response_reg"/>
    <property type="match status" value="1"/>
</dbReference>
<dbReference type="GO" id="GO:0005829">
    <property type="term" value="C:cytosol"/>
    <property type="evidence" value="ECO:0007669"/>
    <property type="project" value="TreeGrafter"/>
</dbReference>
<dbReference type="SMART" id="SM00862">
    <property type="entry name" value="Trans_reg_C"/>
    <property type="match status" value="1"/>
</dbReference>
<keyword evidence="3" id="KW-0805">Transcription regulation</keyword>
<sequence>MNARIYVIEDDENIQEIVKLSLESNGYQVTLFDNAIDAIIAIHEDAPDLAIFDVMLPQMDGITAVKKIRETNTQMPILILSAKDSEIDKIHGLDSGSDDYMTKPFGVLELCARVRTLLRRVQPKSKSIQTPTLSIDKSTHIVQQNNQGIDLTHKEYQLLLYLIENKERVVERDELLNNIWGYDFIGESRALDVHIRSLRKKLDDNGEKYIKTVRSVGYRFVEKEDTHD</sequence>
<dbReference type="GO" id="GO:0000976">
    <property type="term" value="F:transcription cis-regulatory region binding"/>
    <property type="evidence" value="ECO:0007669"/>
    <property type="project" value="TreeGrafter"/>
</dbReference>
<accession>E7GFU0</accession>
<evidence type="ECO:0000256" key="3">
    <source>
        <dbReference type="ARBA" id="ARBA00023015"/>
    </source>
</evidence>
<evidence type="ECO:0000256" key="2">
    <source>
        <dbReference type="ARBA" id="ARBA00023012"/>
    </source>
</evidence>
<dbReference type="PANTHER" id="PTHR48111:SF40">
    <property type="entry name" value="PHOSPHATE REGULON TRANSCRIPTIONAL REGULATORY PROTEIN PHOB"/>
    <property type="match status" value="1"/>
</dbReference>
<feature type="domain" description="OmpR/PhoB-type" evidence="9">
    <location>
        <begin position="125"/>
        <end position="222"/>
    </location>
</feature>
<evidence type="ECO:0000313" key="11">
    <source>
        <dbReference type="Proteomes" id="UP000003157"/>
    </source>
</evidence>
<keyword evidence="5" id="KW-0804">Transcription</keyword>
<dbReference type="SUPFAM" id="SSF46894">
    <property type="entry name" value="C-terminal effector domain of the bipartite response regulators"/>
    <property type="match status" value="1"/>
</dbReference>
<protein>
    <submittedName>
        <fullName evidence="10">Signal transduction regulator</fullName>
    </submittedName>
</protein>
<dbReference type="GeneID" id="78229701"/>
<evidence type="ECO:0000259" key="9">
    <source>
        <dbReference type="PROSITE" id="PS51755"/>
    </source>
</evidence>
<gene>
    <name evidence="10" type="ORF">HMPREF9488_03633</name>
</gene>
<evidence type="ECO:0000256" key="1">
    <source>
        <dbReference type="ARBA" id="ARBA00022553"/>
    </source>
</evidence>
<dbReference type="STRING" id="100884.GCA_000269565_01840"/>
<reference evidence="10 11" key="1">
    <citation type="submission" date="2010-12" db="EMBL/GenBank/DDBJ databases">
        <title>The Genome Sequence of Coprobacillus sp. strain 29_1.</title>
        <authorList>
            <consortium name="The Broad Institute Genome Sequencing Platform"/>
            <person name="Earl A."/>
            <person name="Ward D."/>
            <person name="Feldgarden M."/>
            <person name="Gevers D."/>
            <person name="Daigneault M."/>
            <person name="Sibley C.D."/>
            <person name="White A."/>
            <person name="Strauss J."/>
            <person name="Allen-Vercoe E."/>
            <person name="Young S.K."/>
            <person name="Zeng Q."/>
            <person name="Gargeya S."/>
            <person name="Fitzgerald M."/>
            <person name="Haas B."/>
            <person name="Abouelleil A."/>
            <person name="Alvarado L."/>
            <person name="Arachchi H.M."/>
            <person name="Berlin A."/>
            <person name="Brown A."/>
            <person name="Chapman S.B."/>
            <person name="Chen Z."/>
            <person name="Dunbar C."/>
            <person name="Freedman E."/>
            <person name="Gearin G."/>
            <person name="Gellesch M."/>
            <person name="Goldberg J."/>
            <person name="Griggs A."/>
            <person name="Gujja S."/>
            <person name="Heilman E."/>
            <person name="Heiman D."/>
            <person name="Howarth C."/>
            <person name="Larson L."/>
            <person name="Lui A."/>
            <person name="MacDonald P.J.P."/>
            <person name="Mehta T."/>
            <person name="Montmayeur A."/>
            <person name="Murphy C."/>
            <person name="Neiman D."/>
            <person name="Pearson M."/>
            <person name="Priest M."/>
            <person name="Roberts A."/>
            <person name="Saif S."/>
            <person name="Shea T."/>
            <person name="Shenoy N."/>
            <person name="Sisk P."/>
            <person name="Stolte C."/>
            <person name="Sykes S."/>
            <person name="White J."/>
            <person name="Yandava C."/>
            <person name="Nusbaum C."/>
            <person name="Birren B."/>
        </authorList>
    </citation>
    <scope>NUCLEOTIDE SEQUENCE [LARGE SCALE GENOMIC DNA]</scope>
    <source>
        <strain evidence="10 11">29_1</strain>
    </source>
</reference>
<dbReference type="GO" id="GO:0032993">
    <property type="term" value="C:protein-DNA complex"/>
    <property type="evidence" value="ECO:0007669"/>
    <property type="project" value="TreeGrafter"/>
</dbReference>
<evidence type="ECO:0000259" key="8">
    <source>
        <dbReference type="PROSITE" id="PS50110"/>
    </source>
</evidence>
<keyword evidence="11" id="KW-1185">Reference proteome</keyword>
<dbReference type="Gene3D" id="6.10.250.690">
    <property type="match status" value="1"/>
</dbReference>
<evidence type="ECO:0000256" key="4">
    <source>
        <dbReference type="ARBA" id="ARBA00023125"/>
    </source>
</evidence>
<dbReference type="OrthoDB" id="9802426at2"/>
<keyword evidence="4 7" id="KW-0238">DNA-binding</keyword>
<dbReference type="InterPro" id="IPR036388">
    <property type="entry name" value="WH-like_DNA-bd_sf"/>
</dbReference>
<dbReference type="InterPro" id="IPR039420">
    <property type="entry name" value="WalR-like"/>
</dbReference>
<dbReference type="FunFam" id="1.10.10.10:FF:000018">
    <property type="entry name" value="DNA-binding response regulator ResD"/>
    <property type="match status" value="1"/>
</dbReference>
<dbReference type="eggNOG" id="COG0745">
    <property type="taxonomic scope" value="Bacteria"/>
</dbReference>
<dbReference type="InterPro" id="IPR016032">
    <property type="entry name" value="Sig_transdc_resp-reg_C-effctor"/>
</dbReference>
<dbReference type="GO" id="GO:0006355">
    <property type="term" value="P:regulation of DNA-templated transcription"/>
    <property type="evidence" value="ECO:0007669"/>
    <property type="project" value="InterPro"/>
</dbReference>
<dbReference type="Gene3D" id="3.40.50.2300">
    <property type="match status" value="1"/>
</dbReference>
<dbReference type="HOGENOM" id="CLU_000445_30_3_9"/>
<dbReference type="PANTHER" id="PTHR48111">
    <property type="entry name" value="REGULATOR OF RPOS"/>
    <property type="match status" value="1"/>
</dbReference>
<proteinExistence type="predicted"/>